<name>A0ABD2PEN4_9CUCU</name>
<sequence>MEPLNPIRKIKKEREQHIFDAPPYCRKEFPCIPLVDECTPVPVKLEVSDATKIMYFMENFNGISTKELEFDINTYLKKMCQATDVFIIHIMRISEQGRVQMLTDRVLEHEVVMPLTNRTINSIIKWDGENYVCSKELDPEIRKICRKVMGKKGDPMHVIPILCRCRRDRDETLRIHGNPVALVCLVNCEQIDYYILRATQELFRYCSTTLLNTMEGEEESRLKKNCHLLLEGSKSLFRNIHDLDKLLKEIMLSARNLTDAERCTLFLMDPEHLHWVSRVFNPNPADGIMEVRIAIDQAIAAHVAATGRTLNIPNPYENPLFHKGEDAVSGVKTRNILCFPIRDEKELLIGVGQVSNKKHGTFDVFDEQIVDAFSMNCGISFMHSLMFKKMEECVIRNRMAQDIMVYKIHITTEDVAQVLCCKTIHRIPYFDMYEFLTRSIVSPETVCYILRMFDDLDYLRKFRIRDISLIKFFLTIKAAYRENPYTNWHHGFATGHFVYTMLKQLGLVENRYISPLEGLALLIAGFCHDVDHMGSVNPFLSNNRSILANFFTSEYCMKARHSLNQTLIVLNLEGCNILEGLNNLDYNICIELIKDLILSTDLNIHMKLLFKQKKICTEFYQNFNSAHRYYLCSLIMTAADLSDFVKDWINTKRISWYLLEEFFAFGDMEKQNGGKPVKGMDRDIVKIPDILVQFMEEICTPVFNIFTTLFPEVEVMRFNLEDNIEMWKRLLDYFFEQEAAGVTPLDILLGEGLDREAQLMREEIKKAKLLTEVEQDEELMKVHEESSNFSL</sequence>
<dbReference type="EC" id="3.1.4.-" evidence="6"/>
<dbReference type="PRINTS" id="PR00387">
    <property type="entry name" value="PDIESTERASE1"/>
</dbReference>
<dbReference type="CDD" id="cd00077">
    <property type="entry name" value="HDc"/>
    <property type="match status" value="1"/>
</dbReference>
<dbReference type="AlphaFoldDB" id="A0ABD2PEN4"/>
<dbReference type="Gene3D" id="3.30.450.40">
    <property type="match status" value="1"/>
</dbReference>
<evidence type="ECO:0000256" key="2">
    <source>
        <dbReference type="ARBA" id="ARBA00022535"/>
    </source>
</evidence>
<proteinExistence type="inferred from homology"/>
<keyword evidence="4 6" id="KW-0378">Hydrolase</keyword>
<dbReference type="SUPFAM" id="SSF109604">
    <property type="entry name" value="HD-domain/PDEase-like"/>
    <property type="match status" value="1"/>
</dbReference>
<dbReference type="SUPFAM" id="SSF55781">
    <property type="entry name" value="GAF domain-like"/>
    <property type="match status" value="1"/>
</dbReference>
<dbReference type="InterPro" id="IPR003018">
    <property type="entry name" value="GAF"/>
</dbReference>
<dbReference type="InterPro" id="IPR003607">
    <property type="entry name" value="HD/PDEase_dom"/>
</dbReference>
<evidence type="ECO:0000256" key="4">
    <source>
        <dbReference type="ARBA" id="ARBA00022801"/>
    </source>
</evidence>
<dbReference type="GO" id="GO:0046872">
    <property type="term" value="F:metal ion binding"/>
    <property type="evidence" value="ECO:0007669"/>
    <property type="project" value="UniProtKB-KW"/>
</dbReference>
<evidence type="ECO:0000259" key="7">
    <source>
        <dbReference type="PROSITE" id="PS51845"/>
    </source>
</evidence>
<comment type="caution">
    <text evidence="8">The sequence shown here is derived from an EMBL/GenBank/DDBJ whole genome shotgun (WGS) entry which is preliminary data.</text>
</comment>
<keyword evidence="2" id="KW-0140">cGMP</keyword>
<dbReference type="PANTHER" id="PTHR11347">
    <property type="entry name" value="CYCLIC NUCLEOTIDE PHOSPHODIESTERASE"/>
    <property type="match status" value="1"/>
</dbReference>
<dbReference type="Pfam" id="PF01590">
    <property type="entry name" value="GAF"/>
    <property type="match status" value="1"/>
</dbReference>
<keyword evidence="3 5" id="KW-0479">Metal-binding</keyword>
<dbReference type="InterPro" id="IPR002073">
    <property type="entry name" value="PDEase_catalytic_dom"/>
</dbReference>
<dbReference type="PROSITE" id="PS00126">
    <property type="entry name" value="PDEASE_I_1"/>
    <property type="match status" value="1"/>
</dbReference>
<dbReference type="Gene3D" id="1.10.1300.10">
    <property type="entry name" value="3'5'-cyclic nucleotide phosphodiesterase, catalytic domain"/>
    <property type="match status" value="1"/>
</dbReference>
<evidence type="ECO:0000256" key="6">
    <source>
        <dbReference type="RuleBase" id="RU363067"/>
    </source>
</evidence>
<comment type="similarity">
    <text evidence="1 6">Belongs to the cyclic nucleotide phosphodiesterase family.</text>
</comment>
<evidence type="ECO:0000313" key="8">
    <source>
        <dbReference type="EMBL" id="KAL3289241.1"/>
    </source>
</evidence>
<dbReference type="GO" id="GO:0016787">
    <property type="term" value="F:hydrolase activity"/>
    <property type="evidence" value="ECO:0007669"/>
    <property type="project" value="UniProtKB-KW"/>
</dbReference>
<keyword evidence="9" id="KW-1185">Reference proteome</keyword>
<feature type="domain" description="PDEase" evidence="7">
    <location>
        <begin position="412"/>
        <end position="734"/>
    </location>
</feature>
<organism evidence="8 9">
    <name type="scientific">Cryptolaemus montrouzieri</name>
    <dbReference type="NCBI Taxonomy" id="559131"/>
    <lineage>
        <taxon>Eukaryota</taxon>
        <taxon>Metazoa</taxon>
        <taxon>Ecdysozoa</taxon>
        <taxon>Arthropoda</taxon>
        <taxon>Hexapoda</taxon>
        <taxon>Insecta</taxon>
        <taxon>Pterygota</taxon>
        <taxon>Neoptera</taxon>
        <taxon>Endopterygota</taxon>
        <taxon>Coleoptera</taxon>
        <taxon>Polyphaga</taxon>
        <taxon>Cucujiformia</taxon>
        <taxon>Coccinelloidea</taxon>
        <taxon>Coccinellidae</taxon>
        <taxon>Scymninae</taxon>
        <taxon>Scymnini</taxon>
        <taxon>Cryptolaemus</taxon>
    </lineage>
</organism>
<dbReference type="EMBL" id="JABFTP020000185">
    <property type="protein sequence ID" value="KAL3289241.1"/>
    <property type="molecule type" value="Genomic_DNA"/>
</dbReference>
<evidence type="ECO:0000313" key="9">
    <source>
        <dbReference type="Proteomes" id="UP001516400"/>
    </source>
</evidence>
<dbReference type="Proteomes" id="UP001516400">
    <property type="component" value="Unassembled WGS sequence"/>
</dbReference>
<accession>A0ABD2PEN4</accession>
<feature type="binding site" evidence="5">
    <location>
        <position position="490"/>
    </location>
    <ligand>
        <name>Zn(2+)</name>
        <dbReference type="ChEBI" id="CHEBI:29105"/>
        <label>1</label>
    </ligand>
</feature>
<comment type="cofactor">
    <cofactor evidence="6">
        <name>a divalent metal cation</name>
        <dbReference type="ChEBI" id="CHEBI:60240"/>
    </cofactor>
    <text evidence="6">Binds 2 divalent metal cations per subunit. Site 1 may preferentially bind zinc ions, while site 2 has a preference for magnesium and/or manganese ions.</text>
</comment>
<feature type="binding site" evidence="5">
    <location>
        <position position="529"/>
    </location>
    <ligand>
        <name>Zn(2+)</name>
        <dbReference type="ChEBI" id="CHEBI:29105"/>
        <label>2</label>
    </ligand>
</feature>
<dbReference type="InterPro" id="IPR023088">
    <property type="entry name" value="PDEase"/>
</dbReference>
<feature type="binding site" evidence="5">
    <location>
        <position position="640"/>
    </location>
    <ligand>
        <name>Zn(2+)</name>
        <dbReference type="ChEBI" id="CHEBI:29105"/>
        <label>1</label>
    </ligand>
</feature>
<dbReference type="InterPro" id="IPR029016">
    <property type="entry name" value="GAF-like_dom_sf"/>
</dbReference>
<evidence type="ECO:0000256" key="5">
    <source>
        <dbReference type="PIRSR" id="PIRSR623088-3"/>
    </source>
</evidence>
<dbReference type="Pfam" id="PF00233">
    <property type="entry name" value="PDEase_I"/>
    <property type="match status" value="1"/>
</dbReference>
<gene>
    <name evidence="8" type="ORF">HHI36_003673</name>
</gene>
<evidence type="ECO:0000256" key="3">
    <source>
        <dbReference type="ARBA" id="ARBA00022723"/>
    </source>
</evidence>
<dbReference type="SMART" id="SM00065">
    <property type="entry name" value="GAF"/>
    <property type="match status" value="1"/>
</dbReference>
<reference evidence="8 9" key="1">
    <citation type="journal article" date="2021" name="BMC Biol.">
        <title>Horizontally acquired antibacterial genes associated with adaptive radiation of ladybird beetles.</title>
        <authorList>
            <person name="Li H.S."/>
            <person name="Tang X.F."/>
            <person name="Huang Y.H."/>
            <person name="Xu Z.Y."/>
            <person name="Chen M.L."/>
            <person name="Du X.Y."/>
            <person name="Qiu B.Y."/>
            <person name="Chen P.T."/>
            <person name="Zhang W."/>
            <person name="Slipinski A."/>
            <person name="Escalona H.E."/>
            <person name="Waterhouse R.M."/>
            <person name="Zwick A."/>
            <person name="Pang H."/>
        </authorList>
    </citation>
    <scope>NUCLEOTIDE SEQUENCE [LARGE SCALE GENOMIC DNA]</scope>
    <source>
        <strain evidence="8">SYSU2018</strain>
    </source>
</reference>
<dbReference type="InterPro" id="IPR036971">
    <property type="entry name" value="PDEase_catalytic_dom_sf"/>
</dbReference>
<protein>
    <recommendedName>
        <fullName evidence="6">Phosphodiesterase</fullName>
        <ecNumber evidence="6">3.1.4.-</ecNumber>
    </recommendedName>
</protein>
<dbReference type="SMART" id="SM00471">
    <property type="entry name" value="HDc"/>
    <property type="match status" value="1"/>
</dbReference>
<dbReference type="PROSITE" id="PS51845">
    <property type="entry name" value="PDEASE_I_2"/>
    <property type="match status" value="1"/>
</dbReference>
<dbReference type="InterPro" id="IPR023174">
    <property type="entry name" value="PDEase_CS"/>
</dbReference>
<feature type="binding site" evidence="5">
    <location>
        <position position="529"/>
    </location>
    <ligand>
        <name>Zn(2+)</name>
        <dbReference type="ChEBI" id="CHEBI:29105"/>
        <label>1</label>
    </ligand>
</feature>
<feature type="binding site" evidence="5">
    <location>
        <position position="528"/>
    </location>
    <ligand>
        <name>Zn(2+)</name>
        <dbReference type="ChEBI" id="CHEBI:29105"/>
        <label>1</label>
    </ligand>
</feature>
<evidence type="ECO:0000256" key="1">
    <source>
        <dbReference type="ARBA" id="ARBA00007648"/>
    </source>
</evidence>